<protein>
    <recommendedName>
        <fullName evidence="2">Right handed beta helix domain-containing protein</fullName>
    </recommendedName>
</protein>
<dbReference type="InterPro" id="IPR011050">
    <property type="entry name" value="Pectin_lyase_fold/virulence"/>
</dbReference>
<dbReference type="SMART" id="SM00710">
    <property type="entry name" value="PbH1"/>
    <property type="match status" value="6"/>
</dbReference>
<evidence type="ECO:0000256" key="1">
    <source>
        <dbReference type="ARBA" id="ARBA00022737"/>
    </source>
</evidence>
<proteinExistence type="predicted"/>
<dbReference type="Gene3D" id="2.160.20.10">
    <property type="entry name" value="Single-stranded right-handed beta-helix, Pectin lyase-like"/>
    <property type="match status" value="1"/>
</dbReference>
<keyword evidence="4" id="KW-1185">Reference proteome</keyword>
<sequence length="393" mass="42120">MKNYLTPLSKKLARTTLVSTLFFSYIFLFVSCEEALQPAPDAALAKAQSQADMKGGKPDIIVSAGGSIQAAVNAAQPGDIIMIKPGVYKEAILVDKANITLRGSEGVIIQNPGDADDGIRVTANGDGFKLYHVTIRDFEENGVFMIRADDYVFSHVTTINCGEYGLFPIASNGGLIEHCVASGHTDSGIYIGQCQDTELYHNKTYENVIGLEIENCSKVVASFNQSYNNSAGLLVVLLPGLRVTTSTDILLSHNQVNNNNHVNFSEPGGGFENFVPTGSGILIVGTDNTRVVQNHVMNNNFLGIAVVSTRLLGGLAGLPPEAFSLIEPNPDYTQVIKNVVKNNGSAPPTLPIPIPGVDLLWDGSGTHNCWRDNIYNTSYPANLPTCAVSFAKK</sequence>
<dbReference type="RefSeq" id="WP_146898941.1">
    <property type="nucleotide sequence ID" value="NZ_BJYS01000022.1"/>
</dbReference>
<keyword evidence="1" id="KW-0677">Repeat</keyword>
<dbReference type="NCBIfam" id="TIGR03805">
    <property type="entry name" value="beta_helix_1"/>
    <property type="match status" value="1"/>
</dbReference>
<dbReference type="PROSITE" id="PS51257">
    <property type="entry name" value="PROKAR_LIPOPROTEIN"/>
    <property type="match status" value="1"/>
</dbReference>
<comment type="caution">
    <text evidence="3">The sequence shown here is derived from an EMBL/GenBank/DDBJ whole genome shotgun (WGS) entry which is preliminary data.</text>
</comment>
<dbReference type="InterPro" id="IPR051550">
    <property type="entry name" value="SCF-Subunits/Alg-Epimerases"/>
</dbReference>
<evidence type="ECO:0000259" key="2">
    <source>
        <dbReference type="Pfam" id="PF13229"/>
    </source>
</evidence>
<dbReference type="InterPro" id="IPR006626">
    <property type="entry name" value="PbH1"/>
</dbReference>
<evidence type="ECO:0000313" key="4">
    <source>
        <dbReference type="Proteomes" id="UP000321532"/>
    </source>
</evidence>
<dbReference type="InterPro" id="IPR012334">
    <property type="entry name" value="Pectin_lyas_fold"/>
</dbReference>
<dbReference type="AlphaFoldDB" id="A0A512B007"/>
<name>A0A512B007_9BACT</name>
<evidence type="ECO:0000313" key="3">
    <source>
        <dbReference type="EMBL" id="GEO05292.1"/>
    </source>
</evidence>
<dbReference type="SUPFAM" id="SSF51126">
    <property type="entry name" value="Pectin lyase-like"/>
    <property type="match status" value="1"/>
</dbReference>
<dbReference type="Proteomes" id="UP000321532">
    <property type="component" value="Unassembled WGS sequence"/>
</dbReference>
<reference evidence="3 4" key="1">
    <citation type="submission" date="2019-07" db="EMBL/GenBank/DDBJ databases">
        <title>Whole genome shotgun sequence of Adhaeribacter aerolatus NBRC 106133.</title>
        <authorList>
            <person name="Hosoyama A."/>
            <person name="Uohara A."/>
            <person name="Ohji S."/>
            <person name="Ichikawa N."/>
        </authorList>
    </citation>
    <scope>NUCLEOTIDE SEQUENCE [LARGE SCALE GENOMIC DNA]</scope>
    <source>
        <strain evidence="3 4">NBRC 106133</strain>
    </source>
</reference>
<dbReference type="PANTHER" id="PTHR22990:SF15">
    <property type="entry name" value="F-BOX ONLY PROTEIN 10"/>
    <property type="match status" value="1"/>
</dbReference>
<gene>
    <name evidence="3" type="ORF">AAE02nite_29560</name>
</gene>
<organism evidence="3 4">
    <name type="scientific">Adhaeribacter aerolatus</name>
    <dbReference type="NCBI Taxonomy" id="670289"/>
    <lineage>
        <taxon>Bacteria</taxon>
        <taxon>Pseudomonadati</taxon>
        <taxon>Bacteroidota</taxon>
        <taxon>Cytophagia</taxon>
        <taxon>Cytophagales</taxon>
        <taxon>Hymenobacteraceae</taxon>
        <taxon>Adhaeribacter</taxon>
    </lineage>
</organism>
<accession>A0A512B007</accession>
<dbReference type="OrthoDB" id="338827at2"/>
<dbReference type="InterPro" id="IPR039448">
    <property type="entry name" value="Beta_helix"/>
</dbReference>
<feature type="domain" description="Right handed beta helix" evidence="2">
    <location>
        <begin position="118"/>
        <end position="260"/>
    </location>
</feature>
<dbReference type="EMBL" id="BJYS01000022">
    <property type="protein sequence ID" value="GEO05292.1"/>
    <property type="molecule type" value="Genomic_DNA"/>
</dbReference>
<dbReference type="InterPro" id="IPR022442">
    <property type="entry name" value="SO_2930-like_dom"/>
</dbReference>
<dbReference type="Pfam" id="PF13229">
    <property type="entry name" value="Beta_helix"/>
    <property type="match status" value="1"/>
</dbReference>
<dbReference type="PANTHER" id="PTHR22990">
    <property type="entry name" value="F-BOX ONLY PROTEIN"/>
    <property type="match status" value="1"/>
</dbReference>